<accession>A0A8J4Y5S0</accession>
<keyword evidence="1 2" id="KW-0694">RNA-binding</keyword>
<dbReference type="OrthoDB" id="448399at2759"/>
<evidence type="ECO:0000313" key="5">
    <source>
        <dbReference type="EMBL" id="KAG0715370.1"/>
    </source>
</evidence>
<dbReference type="PANTHER" id="PTHR16105">
    <property type="entry name" value="RNA-BINDING REGION-CONTAINING PROTEIN 3"/>
    <property type="match status" value="1"/>
</dbReference>
<proteinExistence type="predicted"/>
<protein>
    <submittedName>
        <fullName evidence="5">RNA-binding protein 41</fullName>
    </submittedName>
</protein>
<dbReference type="InterPro" id="IPR012677">
    <property type="entry name" value="Nucleotide-bd_a/b_plait_sf"/>
</dbReference>
<dbReference type="InterPro" id="IPR000504">
    <property type="entry name" value="RRM_dom"/>
</dbReference>
<dbReference type="GO" id="GO:0030626">
    <property type="term" value="F:U12 snRNA binding"/>
    <property type="evidence" value="ECO:0007669"/>
    <property type="project" value="TreeGrafter"/>
</dbReference>
<evidence type="ECO:0000256" key="1">
    <source>
        <dbReference type="ARBA" id="ARBA00022884"/>
    </source>
</evidence>
<dbReference type="SUPFAM" id="SSF54928">
    <property type="entry name" value="RNA-binding domain, RBD"/>
    <property type="match status" value="1"/>
</dbReference>
<evidence type="ECO:0000313" key="6">
    <source>
        <dbReference type="Proteomes" id="UP000770661"/>
    </source>
</evidence>
<feature type="region of interest" description="Disordered" evidence="3">
    <location>
        <begin position="203"/>
        <end position="237"/>
    </location>
</feature>
<reference evidence="5" key="1">
    <citation type="submission" date="2020-07" db="EMBL/GenBank/DDBJ databases">
        <title>The High-quality genome of the commercially important snow crab, Chionoecetes opilio.</title>
        <authorList>
            <person name="Jeong J.-H."/>
            <person name="Ryu S."/>
        </authorList>
    </citation>
    <scope>NUCLEOTIDE SEQUENCE</scope>
    <source>
        <strain evidence="5">MADBK_172401_WGS</strain>
        <tissue evidence="5">Digestive gland</tissue>
    </source>
</reference>
<name>A0A8J4Y5S0_CHIOP</name>
<dbReference type="PANTHER" id="PTHR16105:SF2">
    <property type="entry name" value="RNA-BINDING PROTEIN 41"/>
    <property type="match status" value="1"/>
</dbReference>
<dbReference type="SMART" id="SM00360">
    <property type="entry name" value="RRM"/>
    <property type="match status" value="1"/>
</dbReference>
<evidence type="ECO:0000259" key="4">
    <source>
        <dbReference type="PROSITE" id="PS50102"/>
    </source>
</evidence>
<comment type="caution">
    <text evidence="5">The sequence shown here is derived from an EMBL/GenBank/DDBJ whole genome shotgun (WGS) entry which is preliminary data.</text>
</comment>
<feature type="domain" description="RRM" evidence="4">
    <location>
        <begin position="347"/>
        <end position="425"/>
    </location>
</feature>
<dbReference type="GO" id="GO:0097157">
    <property type="term" value="F:pre-mRNA intronic binding"/>
    <property type="evidence" value="ECO:0007669"/>
    <property type="project" value="TreeGrafter"/>
</dbReference>
<dbReference type="Pfam" id="PF00076">
    <property type="entry name" value="RRM_1"/>
    <property type="match status" value="1"/>
</dbReference>
<dbReference type="InterPro" id="IPR045164">
    <property type="entry name" value="RBM41/RNPC3"/>
</dbReference>
<dbReference type="PROSITE" id="PS50102">
    <property type="entry name" value="RRM"/>
    <property type="match status" value="1"/>
</dbReference>
<dbReference type="InterPro" id="IPR035979">
    <property type="entry name" value="RBD_domain_sf"/>
</dbReference>
<evidence type="ECO:0000256" key="2">
    <source>
        <dbReference type="PROSITE-ProRule" id="PRU00176"/>
    </source>
</evidence>
<dbReference type="GO" id="GO:0005689">
    <property type="term" value="C:U12-type spliceosomal complex"/>
    <property type="evidence" value="ECO:0007669"/>
    <property type="project" value="TreeGrafter"/>
</dbReference>
<evidence type="ECO:0000256" key="3">
    <source>
        <dbReference type="SAM" id="MobiDB-lite"/>
    </source>
</evidence>
<sequence>MASVTYSNAKKYRHLGQDEEEPEQSQKEILRQKILKELSQKQLSKQVSLEQQLHNQKKFVRAAHEEAAAASTSGLTSFEDFKSVESVLNVKQTLKSCGLTDSEIQLLIDGESQNYLQTPQARRQRLEAIEDKLVQHRGHLEVSHQPPDQAPRGDFELSCHQEEAQRVPLPEEVQEPPAPQDCLPHGHPMNYLKEIAEKLFPSDKSDQSYGEESFGKKREHCNSQGQTKPKRDRKETSSCVYLTEKPKTYWDLQQIPKVIGGACKPPRGPFPLPPGKGLTSTTSDRDKIIVHTTKNTPVTIDHTKPFIMSLDPEDLIPLATIETNRKSIQELKDLDKFKNYNEGTPSRTLFIKNLSPSVSPKQLASLMGHFESSHGPKILYRILGGRMKGQAFVTFPDEAAASKALTLCTGYLLHGRPLVAVFGKRS</sequence>
<dbReference type="GO" id="GO:0000398">
    <property type="term" value="P:mRNA splicing, via spliceosome"/>
    <property type="evidence" value="ECO:0007669"/>
    <property type="project" value="TreeGrafter"/>
</dbReference>
<feature type="region of interest" description="Disordered" evidence="3">
    <location>
        <begin position="1"/>
        <end position="27"/>
    </location>
</feature>
<keyword evidence="6" id="KW-1185">Reference proteome</keyword>
<dbReference type="AlphaFoldDB" id="A0A8J4Y5S0"/>
<dbReference type="Proteomes" id="UP000770661">
    <property type="component" value="Unassembled WGS sequence"/>
</dbReference>
<organism evidence="5 6">
    <name type="scientific">Chionoecetes opilio</name>
    <name type="common">Atlantic snow crab</name>
    <name type="synonym">Cancer opilio</name>
    <dbReference type="NCBI Taxonomy" id="41210"/>
    <lineage>
        <taxon>Eukaryota</taxon>
        <taxon>Metazoa</taxon>
        <taxon>Ecdysozoa</taxon>
        <taxon>Arthropoda</taxon>
        <taxon>Crustacea</taxon>
        <taxon>Multicrustacea</taxon>
        <taxon>Malacostraca</taxon>
        <taxon>Eumalacostraca</taxon>
        <taxon>Eucarida</taxon>
        <taxon>Decapoda</taxon>
        <taxon>Pleocyemata</taxon>
        <taxon>Brachyura</taxon>
        <taxon>Eubrachyura</taxon>
        <taxon>Majoidea</taxon>
        <taxon>Majidae</taxon>
        <taxon>Chionoecetes</taxon>
    </lineage>
</organism>
<dbReference type="EMBL" id="JACEEZ010019764">
    <property type="protein sequence ID" value="KAG0715370.1"/>
    <property type="molecule type" value="Genomic_DNA"/>
</dbReference>
<gene>
    <name evidence="5" type="primary">RBM41</name>
    <name evidence="5" type="ORF">GWK47_012086</name>
</gene>
<dbReference type="Gene3D" id="3.30.70.330">
    <property type="match status" value="1"/>
</dbReference>